<keyword evidence="4" id="KW-1185">Reference proteome</keyword>
<feature type="coiled-coil region" evidence="2">
    <location>
        <begin position="20"/>
        <end position="47"/>
    </location>
</feature>
<accession>A0ABU2D0H9</accession>
<evidence type="ECO:0000256" key="1">
    <source>
        <dbReference type="PROSITE-ProRule" id="PRU00339"/>
    </source>
</evidence>
<dbReference type="RefSeq" id="WP_310575494.1">
    <property type="nucleotide sequence ID" value="NZ_JAVKPK010000020.1"/>
</dbReference>
<dbReference type="Proteomes" id="UP001246244">
    <property type="component" value="Unassembled WGS sequence"/>
</dbReference>
<keyword evidence="2" id="KW-0175">Coiled coil</keyword>
<feature type="repeat" description="TPR" evidence="1">
    <location>
        <begin position="51"/>
        <end position="84"/>
    </location>
</feature>
<proteinExistence type="predicted"/>
<reference evidence="4" key="1">
    <citation type="submission" date="2023-07" db="EMBL/GenBank/DDBJ databases">
        <title>Whole-genome sequencing of a new Methanosarcina sp. Z-7115.</title>
        <authorList>
            <person name="Zhilina T.N."/>
            <person name="Merkel A.Y."/>
        </authorList>
    </citation>
    <scope>NUCLEOTIDE SEQUENCE [LARGE SCALE GENOMIC DNA]</scope>
    <source>
        <strain evidence="4">Z-7115</strain>
    </source>
</reference>
<keyword evidence="1" id="KW-0802">TPR repeat</keyword>
<evidence type="ECO:0000313" key="4">
    <source>
        <dbReference type="Proteomes" id="UP001246244"/>
    </source>
</evidence>
<sequence length="257" mass="28884">MSRSKVKDLLLLKQIHSAVNQIKKGKLDKALETLDKAENSASKAKSTDALYYILFTRGGILYSASKYDEALETYEKALGVGAELLKTDPENTDYKHYMGTTLSNTGNLLKKKSENHRAAEYYIRAREIYVNLLAKDPENAIFRSYAGENLNNYAALLTDTGSFEGACDILGQAIEIYGKLFEEKPDNLGYQAELSVAFSQLGDCLIRQGPENNENAKQNLERALTMQEDLLARQPENENTKEAIALTRERLEKLERL</sequence>
<evidence type="ECO:0000313" key="3">
    <source>
        <dbReference type="EMBL" id="MDR7665469.1"/>
    </source>
</evidence>
<evidence type="ECO:0000256" key="2">
    <source>
        <dbReference type="SAM" id="Coils"/>
    </source>
</evidence>
<name>A0ABU2D0H9_9EURY</name>
<dbReference type="SUPFAM" id="SSF48452">
    <property type="entry name" value="TPR-like"/>
    <property type="match status" value="1"/>
</dbReference>
<protein>
    <submittedName>
        <fullName evidence="3">Tetratricopeptide repeat protein</fullName>
    </submittedName>
</protein>
<dbReference type="InterPro" id="IPR019734">
    <property type="entry name" value="TPR_rpt"/>
</dbReference>
<comment type="caution">
    <text evidence="3">The sequence shown here is derived from an EMBL/GenBank/DDBJ whole genome shotgun (WGS) entry which is preliminary data.</text>
</comment>
<organism evidence="3 4">
    <name type="scientific">Methanosarcina baikalica</name>
    <dbReference type="NCBI Taxonomy" id="3073890"/>
    <lineage>
        <taxon>Archaea</taxon>
        <taxon>Methanobacteriati</taxon>
        <taxon>Methanobacteriota</taxon>
        <taxon>Stenosarchaea group</taxon>
        <taxon>Methanomicrobia</taxon>
        <taxon>Methanosarcinales</taxon>
        <taxon>Methanosarcinaceae</taxon>
        <taxon>Methanosarcina</taxon>
    </lineage>
</organism>
<dbReference type="InterPro" id="IPR011990">
    <property type="entry name" value="TPR-like_helical_dom_sf"/>
</dbReference>
<dbReference type="SMART" id="SM00028">
    <property type="entry name" value="TPR"/>
    <property type="match status" value="3"/>
</dbReference>
<dbReference type="EMBL" id="JAVKPK010000020">
    <property type="protein sequence ID" value="MDR7665469.1"/>
    <property type="molecule type" value="Genomic_DNA"/>
</dbReference>
<dbReference type="Pfam" id="PF13374">
    <property type="entry name" value="TPR_10"/>
    <property type="match status" value="1"/>
</dbReference>
<dbReference type="PANTHER" id="PTHR10790">
    <property type="entry name" value="TPR-DOMAIN CONTAINING PROTEIN"/>
    <property type="match status" value="1"/>
</dbReference>
<dbReference type="PROSITE" id="PS50005">
    <property type="entry name" value="TPR"/>
    <property type="match status" value="1"/>
</dbReference>
<feature type="coiled-coil region" evidence="2">
    <location>
        <begin position="213"/>
        <end position="257"/>
    </location>
</feature>
<dbReference type="PANTHER" id="PTHR10790:SF51">
    <property type="entry name" value="TETRATRICOPEPTIDE REPEAT PROTEIN"/>
    <property type="match status" value="1"/>
</dbReference>
<dbReference type="Gene3D" id="1.25.40.10">
    <property type="entry name" value="Tetratricopeptide repeat domain"/>
    <property type="match status" value="2"/>
</dbReference>
<gene>
    <name evidence="3" type="ORF">RG963_06685</name>
</gene>